<name>A0AAE9I1M3_9BURK</name>
<organism evidence="2 3">
    <name type="scientific">Cupriavidus campinensis</name>
    <dbReference type="NCBI Taxonomy" id="151783"/>
    <lineage>
        <taxon>Bacteria</taxon>
        <taxon>Pseudomonadati</taxon>
        <taxon>Pseudomonadota</taxon>
        <taxon>Betaproteobacteria</taxon>
        <taxon>Burkholderiales</taxon>
        <taxon>Burkholderiaceae</taxon>
        <taxon>Cupriavidus</taxon>
    </lineage>
</organism>
<dbReference type="EMBL" id="CP097330">
    <property type="protein sequence ID" value="URF04636.1"/>
    <property type="molecule type" value="Genomic_DNA"/>
</dbReference>
<keyword evidence="1" id="KW-0732">Signal</keyword>
<reference evidence="2" key="1">
    <citation type="journal article" date="2022" name="Microbiol. Resour. Announc.">
        <title>Genome Sequence of Cupriavidus campinensis Strain G5, a Member of a Bacterial Consortium Capable of Polyethylene Degradation.</title>
        <authorList>
            <person name="Schneider B."/>
            <person name="Pfeiffer F."/>
            <person name="Dyall-Smith M."/>
            <person name="Kunte H.J."/>
        </authorList>
    </citation>
    <scope>NUCLEOTIDE SEQUENCE</scope>
    <source>
        <strain evidence="2">G5</strain>
    </source>
</reference>
<dbReference type="KEGG" id="ccam:M5D45_01925"/>
<gene>
    <name evidence="2" type="ORF">M5D45_01925</name>
</gene>
<feature type="chain" id="PRO_5041925941" evidence="1">
    <location>
        <begin position="20"/>
        <end position="375"/>
    </location>
</feature>
<evidence type="ECO:0000313" key="2">
    <source>
        <dbReference type="EMBL" id="URF04636.1"/>
    </source>
</evidence>
<reference evidence="2" key="2">
    <citation type="submission" date="2022-05" db="EMBL/GenBank/DDBJ databases">
        <authorList>
            <person name="Kunte H.-J."/>
        </authorList>
    </citation>
    <scope>NUCLEOTIDE SEQUENCE</scope>
    <source>
        <strain evidence="2">G5</strain>
    </source>
</reference>
<evidence type="ECO:0000313" key="3">
    <source>
        <dbReference type="Proteomes" id="UP001056132"/>
    </source>
</evidence>
<sequence length="375" mass="41802">MKRIVLPCLLLGAVAPLHAAEVAECRVDGARRLFGNYNAVQEQVYHRNCVRYFRPGTRWEVQVVPIGNNGMGKTSRYSFHQGLRLQLFGAQDNTLANGKRGRQEVSNCFLTPAEFGKLSSQEQAFREAAHDIYRGCAQKSPRQIDLAFTLRFNDSPSAPYTNWDAIVAQFHAVDDKDLYCKPHSTRDANTCNQNSGEIGRSPRNAQAYNDLIKQGARFEGSVQPPLSFRFKDGYFSLVATSSLTDAHNQPTQYSDATGCNVRVNTVRVGETRRCDNGKTVTVLYREKLGEGVIRANVPMVFRVRVKWPTLQDTTSSLTVMATPPSGRSVDLVRDSIVPLGSHNDQFPYFKAGVYRQNGNTTPVSVDVVDLLQQAF</sequence>
<dbReference type="Gene3D" id="2.60.120.200">
    <property type="match status" value="1"/>
</dbReference>
<proteinExistence type="predicted"/>
<dbReference type="RefSeq" id="WP_250025032.1">
    <property type="nucleotide sequence ID" value="NZ_CP097330.1"/>
</dbReference>
<dbReference type="Proteomes" id="UP001056132">
    <property type="component" value="Chromosome 1"/>
</dbReference>
<protein>
    <submittedName>
        <fullName evidence="2">Uncharacterized protein</fullName>
    </submittedName>
</protein>
<feature type="signal peptide" evidence="1">
    <location>
        <begin position="1"/>
        <end position="19"/>
    </location>
</feature>
<accession>A0AAE9I1M3</accession>
<dbReference type="AlphaFoldDB" id="A0AAE9I1M3"/>
<evidence type="ECO:0000256" key="1">
    <source>
        <dbReference type="SAM" id="SignalP"/>
    </source>
</evidence>